<dbReference type="InterPro" id="IPR011033">
    <property type="entry name" value="PRC_barrel-like_sf"/>
</dbReference>
<dbReference type="PATRIC" id="fig|1398.26.peg.1912"/>
<evidence type="ECO:0000259" key="1">
    <source>
        <dbReference type="Pfam" id="PF05239"/>
    </source>
</evidence>
<accession>A0A150JQA5</accession>
<comment type="caution">
    <text evidence="2">The sequence shown here is derived from an EMBL/GenBank/DDBJ whole genome shotgun (WGS) entry which is preliminary data.</text>
</comment>
<dbReference type="Proteomes" id="UP000075288">
    <property type="component" value="Unassembled WGS sequence"/>
</dbReference>
<gene>
    <name evidence="2" type="ORF">B4098_2617</name>
</gene>
<feature type="domain" description="PRC-barrel" evidence="1">
    <location>
        <begin position="93"/>
        <end position="150"/>
    </location>
</feature>
<dbReference type="EMBL" id="LQYG01000113">
    <property type="protein sequence ID" value="KYC59376.1"/>
    <property type="molecule type" value="Genomic_DNA"/>
</dbReference>
<organism evidence="2 3">
    <name type="scientific">Heyndrickxia coagulans</name>
    <name type="common">Weizmannia coagulans</name>
    <dbReference type="NCBI Taxonomy" id="1398"/>
    <lineage>
        <taxon>Bacteria</taxon>
        <taxon>Bacillati</taxon>
        <taxon>Bacillota</taxon>
        <taxon>Bacilli</taxon>
        <taxon>Bacillales</taxon>
        <taxon>Bacillaceae</taxon>
        <taxon>Heyndrickxia</taxon>
    </lineage>
</organism>
<protein>
    <recommendedName>
        <fullName evidence="1">PRC-barrel domain-containing protein</fullName>
    </recommendedName>
</protein>
<dbReference type="InterPro" id="IPR027275">
    <property type="entry name" value="PRC-brl_dom"/>
</dbReference>
<proteinExistence type="predicted"/>
<dbReference type="RefSeq" id="WP_061567027.1">
    <property type="nucleotide sequence ID" value="NZ_LQYG01000113.1"/>
</dbReference>
<evidence type="ECO:0000313" key="2">
    <source>
        <dbReference type="EMBL" id="KYC59376.1"/>
    </source>
</evidence>
<sequence>MKKSTQILGQPIISISEGAEIGKVKSFVINPDKGSVDFLTIEHEDWQVSVKAIPFKKVVGIGEYAVTVESDRAVIDLNEIPIADQLVNKKIRIVGAKVMTRKGELVGEVKEFYADENTGKILGIVLQTGESETILSADFVMTYGRDIVVVEEEAPGHFLGDPEELLKKEEKEDLEQPGEAGMEALRAKQVELLKGKKASKDIYAGNGERVITAGTVLSEEDIKRAQEAGPGVLVELSMHVDE</sequence>
<name>A0A150JQA5_HEYCO</name>
<dbReference type="Pfam" id="PF05239">
    <property type="entry name" value="PRC"/>
    <property type="match status" value="2"/>
</dbReference>
<feature type="domain" description="PRC-barrel" evidence="1">
    <location>
        <begin position="4"/>
        <end position="72"/>
    </location>
</feature>
<evidence type="ECO:0000313" key="3">
    <source>
        <dbReference type="Proteomes" id="UP000075288"/>
    </source>
</evidence>
<reference evidence="2 3" key="1">
    <citation type="submission" date="2016-01" db="EMBL/GenBank/DDBJ databases">
        <title>Genome Sequences of Twelve Sporeforming Bacillus Species Isolated from Foods.</title>
        <authorList>
            <person name="Berendsen E.M."/>
            <person name="Wells-Bennik M.H."/>
            <person name="Krawcyk A.O."/>
            <person name="De Jong A."/>
            <person name="Holsappel S."/>
            <person name="Eijlander R.T."/>
            <person name="Kuipers O.P."/>
        </authorList>
    </citation>
    <scope>NUCLEOTIDE SEQUENCE [LARGE SCALE GENOMIC DNA]</scope>
    <source>
        <strain evidence="2 3">B4098</strain>
    </source>
</reference>
<dbReference type="Gene3D" id="2.30.30.240">
    <property type="entry name" value="PRC-barrel domain"/>
    <property type="match status" value="2"/>
</dbReference>
<dbReference type="SUPFAM" id="SSF50346">
    <property type="entry name" value="PRC-barrel domain"/>
    <property type="match status" value="2"/>
</dbReference>
<dbReference type="AlphaFoldDB" id="A0A150JQA5"/>